<sequence>MAAYISSLTSSSSSTQPVSPEVPTTNESATSDASEETSTNTPPPPPYQSESSSSSYPVQCGRHSSITPPPKYEDIRSNRRRRSPIGRHPHFSENITDISIQEANSAGAWDCPEWPRAVVHESYDTHGREANNEEHTHEADRSSQRASAFGRRIKGMWARLVDGVVLWWEHRKQTAEEDWMG</sequence>
<accession>A0A9P4M4E5</accession>
<feature type="region of interest" description="Disordered" evidence="1">
    <location>
        <begin position="127"/>
        <end position="146"/>
    </location>
</feature>
<dbReference type="EMBL" id="ML978129">
    <property type="protein sequence ID" value="KAF2096715.1"/>
    <property type="molecule type" value="Genomic_DNA"/>
</dbReference>
<keyword evidence="3" id="KW-1185">Reference proteome</keyword>
<proteinExistence type="predicted"/>
<evidence type="ECO:0000313" key="2">
    <source>
        <dbReference type="EMBL" id="KAF2096715.1"/>
    </source>
</evidence>
<protein>
    <submittedName>
        <fullName evidence="2">Uncharacterized protein</fullName>
    </submittedName>
</protein>
<evidence type="ECO:0000313" key="3">
    <source>
        <dbReference type="Proteomes" id="UP000799772"/>
    </source>
</evidence>
<comment type="caution">
    <text evidence="2">The sequence shown here is derived from an EMBL/GenBank/DDBJ whole genome shotgun (WGS) entry which is preliminary data.</text>
</comment>
<dbReference type="Proteomes" id="UP000799772">
    <property type="component" value="Unassembled WGS sequence"/>
</dbReference>
<gene>
    <name evidence="2" type="ORF">NA57DRAFT_78311</name>
</gene>
<organism evidence="2 3">
    <name type="scientific">Rhizodiscina lignyota</name>
    <dbReference type="NCBI Taxonomy" id="1504668"/>
    <lineage>
        <taxon>Eukaryota</taxon>
        <taxon>Fungi</taxon>
        <taxon>Dikarya</taxon>
        <taxon>Ascomycota</taxon>
        <taxon>Pezizomycotina</taxon>
        <taxon>Dothideomycetes</taxon>
        <taxon>Pleosporomycetidae</taxon>
        <taxon>Aulographales</taxon>
        <taxon>Rhizodiscinaceae</taxon>
        <taxon>Rhizodiscina</taxon>
    </lineage>
</organism>
<dbReference type="AlphaFoldDB" id="A0A9P4M4E5"/>
<reference evidence="2" key="1">
    <citation type="journal article" date="2020" name="Stud. Mycol.">
        <title>101 Dothideomycetes genomes: a test case for predicting lifestyles and emergence of pathogens.</title>
        <authorList>
            <person name="Haridas S."/>
            <person name="Albert R."/>
            <person name="Binder M."/>
            <person name="Bloem J."/>
            <person name="Labutti K."/>
            <person name="Salamov A."/>
            <person name="Andreopoulos B."/>
            <person name="Baker S."/>
            <person name="Barry K."/>
            <person name="Bills G."/>
            <person name="Bluhm B."/>
            <person name="Cannon C."/>
            <person name="Castanera R."/>
            <person name="Culley D."/>
            <person name="Daum C."/>
            <person name="Ezra D."/>
            <person name="Gonzalez J."/>
            <person name="Henrissat B."/>
            <person name="Kuo A."/>
            <person name="Liang C."/>
            <person name="Lipzen A."/>
            <person name="Lutzoni F."/>
            <person name="Magnuson J."/>
            <person name="Mondo S."/>
            <person name="Nolan M."/>
            <person name="Ohm R."/>
            <person name="Pangilinan J."/>
            <person name="Park H.-J."/>
            <person name="Ramirez L."/>
            <person name="Alfaro M."/>
            <person name="Sun H."/>
            <person name="Tritt A."/>
            <person name="Yoshinaga Y."/>
            <person name="Zwiers L.-H."/>
            <person name="Turgeon B."/>
            <person name="Goodwin S."/>
            <person name="Spatafora J."/>
            <person name="Crous P."/>
            <person name="Grigoriev I."/>
        </authorList>
    </citation>
    <scope>NUCLEOTIDE SEQUENCE</scope>
    <source>
        <strain evidence="2">CBS 133067</strain>
    </source>
</reference>
<feature type="region of interest" description="Disordered" evidence="1">
    <location>
        <begin position="1"/>
        <end position="95"/>
    </location>
</feature>
<feature type="compositionally biased region" description="Basic residues" evidence="1">
    <location>
        <begin position="78"/>
        <end position="89"/>
    </location>
</feature>
<evidence type="ECO:0000256" key="1">
    <source>
        <dbReference type="SAM" id="MobiDB-lite"/>
    </source>
</evidence>
<feature type="compositionally biased region" description="Basic and acidic residues" evidence="1">
    <location>
        <begin position="127"/>
        <end position="143"/>
    </location>
</feature>
<feature type="compositionally biased region" description="Low complexity" evidence="1">
    <location>
        <begin position="1"/>
        <end position="40"/>
    </location>
</feature>
<name>A0A9P4M4E5_9PEZI</name>
<feature type="compositionally biased region" description="Low complexity" evidence="1">
    <location>
        <begin position="48"/>
        <end position="57"/>
    </location>
</feature>